<feature type="compositionally biased region" description="Low complexity" evidence="1">
    <location>
        <begin position="32"/>
        <end position="48"/>
    </location>
</feature>
<sequence length="215" mass="23643">AEGRDPPFRARGRCRFTVPRTRTIPGGPPAWPASVSARAASRAPGRSRGSFEVERHLSRGERCKSVLPHGTPAEILGLRLPEDDRAPRGEQDKVPGRLAVVLVAHAPQMAESREQRPSEQVKVGVRPAKVVDGDDAVGRKQLRQLAEKGGREEALPSRCRAGCNRTPRTAPSAAASRAMPRRPAPKPFRWGAIRRTSRLLARPRRAVPSRQQRRP</sequence>
<feature type="non-terminal residue" evidence="2">
    <location>
        <position position="1"/>
    </location>
</feature>
<feature type="region of interest" description="Disordered" evidence="1">
    <location>
        <begin position="145"/>
        <end position="215"/>
    </location>
</feature>
<feature type="compositionally biased region" description="Basic and acidic residues" evidence="1">
    <location>
        <begin position="145"/>
        <end position="155"/>
    </location>
</feature>
<dbReference type="AlphaFoldDB" id="A0A061RLH7"/>
<gene>
    <name evidence="2" type="ORF">TSPGSL018_30345</name>
</gene>
<dbReference type="EMBL" id="GBEZ01013102">
    <property type="protein sequence ID" value="JAC72853.1"/>
    <property type="molecule type" value="Transcribed_RNA"/>
</dbReference>
<evidence type="ECO:0000313" key="2">
    <source>
        <dbReference type="EMBL" id="JAC72853.1"/>
    </source>
</evidence>
<protein>
    <submittedName>
        <fullName evidence="2">Uncharacterized protein</fullName>
    </submittedName>
</protein>
<evidence type="ECO:0000256" key="1">
    <source>
        <dbReference type="SAM" id="MobiDB-lite"/>
    </source>
</evidence>
<feature type="compositionally biased region" description="Low complexity" evidence="1">
    <location>
        <begin position="165"/>
        <end position="178"/>
    </location>
</feature>
<reference evidence="2" key="1">
    <citation type="submission" date="2014-05" db="EMBL/GenBank/DDBJ databases">
        <title>The transcriptome of the halophilic microalga Tetraselmis sp. GSL018 isolated from the Great Salt Lake, Utah.</title>
        <authorList>
            <person name="Jinkerson R.E."/>
            <person name="D'Adamo S."/>
            <person name="Posewitz M.C."/>
        </authorList>
    </citation>
    <scope>NUCLEOTIDE SEQUENCE</scope>
    <source>
        <strain evidence="2">GSL018</strain>
    </source>
</reference>
<feature type="non-terminal residue" evidence="2">
    <location>
        <position position="215"/>
    </location>
</feature>
<organism evidence="2">
    <name type="scientific">Tetraselmis sp. GSL018</name>
    <dbReference type="NCBI Taxonomy" id="582737"/>
    <lineage>
        <taxon>Eukaryota</taxon>
        <taxon>Viridiplantae</taxon>
        <taxon>Chlorophyta</taxon>
        <taxon>core chlorophytes</taxon>
        <taxon>Chlorodendrophyceae</taxon>
        <taxon>Chlorodendrales</taxon>
        <taxon>Chlorodendraceae</taxon>
        <taxon>Tetraselmis</taxon>
    </lineage>
</organism>
<feature type="compositionally biased region" description="Basic residues" evidence="1">
    <location>
        <begin position="195"/>
        <end position="215"/>
    </location>
</feature>
<name>A0A061RLH7_9CHLO</name>
<proteinExistence type="predicted"/>
<feature type="region of interest" description="Disordered" evidence="1">
    <location>
        <begin position="19"/>
        <end position="56"/>
    </location>
</feature>
<accession>A0A061RLH7</accession>